<dbReference type="InterPro" id="IPR007197">
    <property type="entry name" value="rSAM"/>
</dbReference>
<gene>
    <name evidence="7" type="ORF">ENG14_06455</name>
</gene>
<evidence type="ECO:0000259" key="6">
    <source>
        <dbReference type="PROSITE" id="PS51918"/>
    </source>
</evidence>
<feature type="domain" description="Radical SAM core" evidence="6">
    <location>
        <begin position="161"/>
        <end position="408"/>
    </location>
</feature>
<dbReference type="CDD" id="cd01335">
    <property type="entry name" value="Radical_SAM"/>
    <property type="match status" value="1"/>
</dbReference>
<keyword evidence="5" id="KW-0411">Iron-sulfur</keyword>
<keyword evidence="2" id="KW-0949">S-adenosyl-L-methionine</keyword>
<dbReference type="InterPro" id="IPR034466">
    <property type="entry name" value="Methyltransferase_Class_B"/>
</dbReference>
<evidence type="ECO:0000256" key="2">
    <source>
        <dbReference type="ARBA" id="ARBA00022691"/>
    </source>
</evidence>
<name>A0A7C1AMF7_9BACT</name>
<dbReference type="EMBL" id="DQZW01000304">
    <property type="protein sequence ID" value="HDL90527.1"/>
    <property type="molecule type" value="Genomic_DNA"/>
</dbReference>
<evidence type="ECO:0000256" key="5">
    <source>
        <dbReference type="ARBA" id="ARBA00023014"/>
    </source>
</evidence>
<dbReference type="PANTHER" id="PTHR43409:SF3">
    <property type="entry name" value="HYPOTHETICAL METHYLTRANSFERASE"/>
    <property type="match status" value="1"/>
</dbReference>
<dbReference type="SFLD" id="SFLDG01123">
    <property type="entry name" value="methyltransferase_(Class_B)"/>
    <property type="match status" value="1"/>
</dbReference>
<comment type="cofactor">
    <cofactor evidence="1">
        <name>[4Fe-4S] cluster</name>
        <dbReference type="ChEBI" id="CHEBI:49883"/>
    </cofactor>
</comment>
<dbReference type="InterPro" id="IPR058240">
    <property type="entry name" value="rSAM_sf"/>
</dbReference>
<keyword evidence="4" id="KW-0408">Iron</keyword>
<dbReference type="AlphaFoldDB" id="A0A7C1AMF7"/>
<evidence type="ECO:0000256" key="1">
    <source>
        <dbReference type="ARBA" id="ARBA00001966"/>
    </source>
</evidence>
<dbReference type="PANTHER" id="PTHR43409">
    <property type="entry name" value="ANAEROBIC MAGNESIUM-PROTOPORPHYRIN IX MONOMETHYL ESTER CYCLASE-RELATED"/>
    <property type="match status" value="1"/>
</dbReference>
<evidence type="ECO:0000256" key="4">
    <source>
        <dbReference type="ARBA" id="ARBA00023004"/>
    </source>
</evidence>
<evidence type="ECO:0000313" key="7">
    <source>
        <dbReference type="EMBL" id="HDL90527.1"/>
    </source>
</evidence>
<dbReference type="Gene3D" id="3.80.30.20">
    <property type="entry name" value="tm_1862 like domain"/>
    <property type="match status" value="1"/>
</dbReference>
<dbReference type="InterPro" id="IPR051198">
    <property type="entry name" value="BchE-like"/>
</dbReference>
<reference evidence="7" key="1">
    <citation type="journal article" date="2020" name="mSystems">
        <title>Genome- and Community-Level Interaction Insights into Carbon Utilization and Element Cycling Functions of Hydrothermarchaeota in Hydrothermal Sediment.</title>
        <authorList>
            <person name="Zhou Z."/>
            <person name="Liu Y."/>
            <person name="Xu W."/>
            <person name="Pan J."/>
            <person name="Luo Z.H."/>
            <person name="Li M."/>
        </authorList>
    </citation>
    <scope>NUCLEOTIDE SEQUENCE [LARGE SCALE GENOMIC DNA]</scope>
    <source>
        <strain evidence="7">HyVt-19</strain>
    </source>
</reference>
<feature type="non-terminal residue" evidence="7">
    <location>
        <position position="427"/>
    </location>
</feature>
<dbReference type="InterPro" id="IPR023404">
    <property type="entry name" value="rSAM_horseshoe"/>
</dbReference>
<dbReference type="Pfam" id="PF04055">
    <property type="entry name" value="Radical_SAM"/>
    <property type="match status" value="1"/>
</dbReference>
<sequence length="427" mass="48627">MKILLVYPQYPDTFWSFKHALKFVQKKALNTPLGMLTVAAILPTDWEKKAVDMNTTRLNDSDIEWADYVFVSAMIVQQRSTREVVDRCKKLGRRVVGGGPLFTMAYEDLGFDDVDHIILNEAEITLPLFLEDLKKGCAKHIYQTDRKADVTETPAPLFPLLDLRKYSMVTVQYSRGCPFDCEFCGVTVLDGHKPRTKTSGQILAELEAIYDLGYRGRVFIVDDNFIGNKRKLKEGILPAIIQWMKERRYPFSFLTEASINLSDDEELMQLMSDAGFNNVFVGIESPNEESLNECKKFANKNRDLVASVKRLQNHGFEVMGGFIVGFDSDPISIFQSQIKFIQQSGIVTAMVGMLNAPPGTKLWHRLKKEKRLLATGTGDNTDGTANFIPEMDFNVLVNGYKQILNSIYSPKQYYERINTFLKEFRPN</sequence>
<accession>A0A7C1AMF7</accession>
<dbReference type="GO" id="GO:0005829">
    <property type="term" value="C:cytosol"/>
    <property type="evidence" value="ECO:0007669"/>
    <property type="project" value="TreeGrafter"/>
</dbReference>
<dbReference type="SFLD" id="SFLDG01082">
    <property type="entry name" value="B12-binding_domain_containing"/>
    <property type="match status" value="1"/>
</dbReference>
<dbReference type="InterPro" id="IPR034530">
    <property type="entry name" value="HpnP-like"/>
</dbReference>
<proteinExistence type="predicted"/>
<protein>
    <submittedName>
        <fullName evidence="7">B12-binding domain-containing radical SAM protein</fullName>
    </submittedName>
</protein>
<dbReference type="SMART" id="SM00729">
    <property type="entry name" value="Elp3"/>
    <property type="match status" value="1"/>
</dbReference>
<dbReference type="SFLD" id="SFLDS00029">
    <property type="entry name" value="Radical_SAM"/>
    <property type="match status" value="1"/>
</dbReference>
<keyword evidence="3" id="KW-0479">Metal-binding</keyword>
<comment type="caution">
    <text evidence="7">The sequence shown here is derived from an EMBL/GenBank/DDBJ whole genome shotgun (WGS) entry which is preliminary data.</text>
</comment>
<dbReference type="InterPro" id="IPR025274">
    <property type="entry name" value="DUF4070"/>
</dbReference>
<dbReference type="GO" id="GO:0051539">
    <property type="term" value="F:4 iron, 4 sulfur cluster binding"/>
    <property type="evidence" value="ECO:0007669"/>
    <property type="project" value="UniProtKB-KW"/>
</dbReference>
<dbReference type="SFLD" id="SFLDF00303">
    <property type="entry name" value="hopanoid_C2-methyltransferase"/>
    <property type="match status" value="1"/>
</dbReference>
<evidence type="ECO:0000256" key="3">
    <source>
        <dbReference type="ARBA" id="ARBA00022723"/>
    </source>
</evidence>
<dbReference type="GO" id="GO:0046872">
    <property type="term" value="F:metal ion binding"/>
    <property type="evidence" value="ECO:0007669"/>
    <property type="project" value="UniProtKB-KW"/>
</dbReference>
<dbReference type="Gene3D" id="3.40.50.280">
    <property type="entry name" value="Cobalamin-binding domain"/>
    <property type="match status" value="1"/>
</dbReference>
<dbReference type="GO" id="GO:0003824">
    <property type="term" value="F:catalytic activity"/>
    <property type="evidence" value="ECO:0007669"/>
    <property type="project" value="InterPro"/>
</dbReference>
<dbReference type="InterPro" id="IPR006638">
    <property type="entry name" value="Elp3/MiaA/NifB-like_rSAM"/>
</dbReference>
<dbReference type="Proteomes" id="UP000886355">
    <property type="component" value="Unassembled WGS sequence"/>
</dbReference>
<dbReference type="PROSITE" id="PS51918">
    <property type="entry name" value="RADICAL_SAM"/>
    <property type="match status" value="1"/>
</dbReference>
<organism evidence="7">
    <name type="scientific">Thermodesulforhabdus norvegica</name>
    <dbReference type="NCBI Taxonomy" id="39841"/>
    <lineage>
        <taxon>Bacteria</taxon>
        <taxon>Pseudomonadati</taxon>
        <taxon>Thermodesulfobacteriota</taxon>
        <taxon>Syntrophobacteria</taxon>
        <taxon>Syntrophobacterales</taxon>
        <taxon>Thermodesulforhabdaceae</taxon>
        <taxon>Thermodesulforhabdus</taxon>
    </lineage>
</organism>
<dbReference type="Pfam" id="PF13282">
    <property type="entry name" value="DUF4070"/>
    <property type="match status" value="1"/>
</dbReference>
<dbReference type="SUPFAM" id="SSF102114">
    <property type="entry name" value="Radical SAM enzymes"/>
    <property type="match status" value="1"/>
</dbReference>